<feature type="chain" id="PRO_5016843159" description="WSC domain-containing protein" evidence="2">
    <location>
        <begin position="26"/>
        <end position="269"/>
    </location>
</feature>
<dbReference type="PANTHER" id="PTHR16861">
    <property type="entry name" value="GLYCOPROTEIN 38"/>
    <property type="match status" value="1"/>
</dbReference>
<keyword evidence="1" id="KW-1133">Transmembrane helix</keyword>
<name>A0A364KYR1_TALAM</name>
<evidence type="ECO:0000259" key="3">
    <source>
        <dbReference type="PROSITE" id="PS51212"/>
    </source>
</evidence>
<keyword evidence="1" id="KW-0812">Transmembrane</keyword>
<dbReference type="Proteomes" id="UP000249363">
    <property type="component" value="Unassembled WGS sequence"/>
</dbReference>
<keyword evidence="2" id="KW-0732">Signal</keyword>
<dbReference type="STRING" id="1196081.A0A364KYR1"/>
<reference evidence="4 5" key="1">
    <citation type="journal article" date="2017" name="Biotechnol. Biofuels">
        <title>Differential beta-glucosidase expression as a function of carbon source availability in Talaromyces amestolkiae: a genomic and proteomic approach.</title>
        <authorList>
            <person name="de Eugenio L.I."/>
            <person name="Mendez-Liter J.A."/>
            <person name="Nieto-Dominguez M."/>
            <person name="Alonso L."/>
            <person name="Gil-Munoz J."/>
            <person name="Barriuso J."/>
            <person name="Prieto A."/>
            <person name="Martinez M.J."/>
        </authorList>
    </citation>
    <scope>NUCLEOTIDE SEQUENCE [LARGE SCALE GENOMIC DNA]</scope>
    <source>
        <strain evidence="4 5">CIB</strain>
    </source>
</reference>
<dbReference type="GeneID" id="63793931"/>
<gene>
    <name evidence="4" type="ORF">BHQ10_004715</name>
</gene>
<evidence type="ECO:0000313" key="5">
    <source>
        <dbReference type="Proteomes" id="UP000249363"/>
    </source>
</evidence>
<dbReference type="EMBL" id="MIKG01000008">
    <property type="protein sequence ID" value="RAO68703.1"/>
    <property type="molecule type" value="Genomic_DNA"/>
</dbReference>
<keyword evidence="1" id="KW-0472">Membrane</keyword>
<dbReference type="Pfam" id="PF01822">
    <property type="entry name" value="WSC"/>
    <property type="match status" value="1"/>
</dbReference>
<dbReference type="RefSeq" id="XP_040733219.1">
    <property type="nucleotide sequence ID" value="XM_040877111.1"/>
</dbReference>
<protein>
    <recommendedName>
        <fullName evidence="3">WSC domain-containing protein</fullName>
    </recommendedName>
</protein>
<feature type="domain" description="WSC" evidence="3">
    <location>
        <begin position="30"/>
        <end position="118"/>
    </location>
</feature>
<proteinExistence type="predicted"/>
<feature type="transmembrane region" description="Helical" evidence="1">
    <location>
        <begin position="179"/>
        <end position="201"/>
    </location>
</feature>
<sequence>MIFAASNALFAASSLLLLAPSPVNAITYNASTHVDCYSSLPSNFIDNGTWTYQSSGYCQEQCVPMGYSVMAMTNGNDCWCGNELPANSTKTDTCTDTCDGWQADACGGKNSYDVYLTGLKSDVPIADSSSSTTTSSATTSTTAGVTVITQAGQTIVVTASSDASATAKSSGGGTSTAGIAAGVVVGVIALAAIIGAAVFFLRRRQKQRVEEEYRRNAEISAFTQKKPSSMSSDARWDSDFMAQRRQSNGSIADAGDFSRRILQVTNPDR</sequence>
<dbReference type="PROSITE" id="PS51212">
    <property type="entry name" value="WSC"/>
    <property type="match status" value="1"/>
</dbReference>
<keyword evidence="5" id="KW-1185">Reference proteome</keyword>
<evidence type="ECO:0000256" key="1">
    <source>
        <dbReference type="SAM" id="Phobius"/>
    </source>
</evidence>
<dbReference type="InterPro" id="IPR002889">
    <property type="entry name" value="WSC_carb-bd"/>
</dbReference>
<evidence type="ECO:0000256" key="2">
    <source>
        <dbReference type="SAM" id="SignalP"/>
    </source>
</evidence>
<dbReference type="SMART" id="SM00321">
    <property type="entry name" value="WSC"/>
    <property type="match status" value="1"/>
</dbReference>
<organism evidence="4 5">
    <name type="scientific">Talaromyces amestolkiae</name>
    <dbReference type="NCBI Taxonomy" id="1196081"/>
    <lineage>
        <taxon>Eukaryota</taxon>
        <taxon>Fungi</taxon>
        <taxon>Dikarya</taxon>
        <taxon>Ascomycota</taxon>
        <taxon>Pezizomycotina</taxon>
        <taxon>Eurotiomycetes</taxon>
        <taxon>Eurotiomycetidae</taxon>
        <taxon>Eurotiales</taxon>
        <taxon>Trichocomaceae</taxon>
        <taxon>Talaromyces</taxon>
        <taxon>Talaromyces sect. Talaromyces</taxon>
    </lineage>
</organism>
<dbReference type="PANTHER" id="PTHR16861:SF4">
    <property type="entry name" value="SH3 DOMAIN PROTEIN (AFU_ORTHOLOGUE AFUA_1G13610)"/>
    <property type="match status" value="1"/>
</dbReference>
<accession>A0A364KYR1</accession>
<feature type="signal peptide" evidence="2">
    <location>
        <begin position="1"/>
        <end position="25"/>
    </location>
</feature>
<comment type="caution">
    <text evidence="4">The sequence shown here is derived from an EMBL/GenBank/DDBJ whole genome shotgun (WGS) entry which is preliminary data.</text>
</comment>
<dbReference type="AlphaFoldDB" id="A0A364KYR1"/>
<evidence type="ECO:0000313" key="4">
    <source>
        <dbReference type="EMBL" id="RAO68703.1"/>
    </source>
</evidence>
<dbReference type="OrthoDB" id="2019572at2759"/>